<evidence type="ECO:0000313" key="13">
    <source>
        <dbReference type="EMBL" id="KAL0810804.1"/>
    </source>
</evidence>
<reference evidence="13 14" key="1">
    <citation type="submission" date="2024-06" db="EMBL/GenBank/DDBJ databases">
        <title>A chromosome-level genome assembly of beet webworm, Loxostege sticticalis.</title>
        <authorList>
            <person name="Zhang Y."/>
        </authorList>
    </citation>
    <scope>NUCLEOTIDE SEQUENCE [LARGE SCALE GENOMIC DNA]</scope>
    <source>
        <strain evidence="13">AQ028</strain>
        <tissue evidence="13">Male pupae</tissue>
    </source>
</reference>
<evidence type="ECO:0000259" key="12">
    <source>
        <dbReference type="PROSITE" id="PS50240"/>
    </source>
</evidence>
<evidence type="ECO:0000256" key="8">
    <source>
        <dbReference type="ARBA" id="ARBA00023240"/>
    </source>
</evidence>
<comment type="function">
    <text evidence="9">Fibrinolytic activity; shows preferential cleavage of Arg-Gly bonds in all three fibrinogen chains. Contact with the caterpillars causes severe bleeding, due the anticoagulant effect of the protein.</text>
</comment>
<accession>A0ABD0S9S3</accession>
<protein>
    <recommendedName>
        <fullName evidence="12">Peptidase S1 domain-containing protein</fullName>
    </recommendedName>
</protein>
<sequence length="262" mass="29228">MLIPVLYLFFQALWLGEAGVAVSKNAKFIIGGTDIDITEAPYMASVHYKGHVHCLGALIAKDIVLTSAGCLRTSENATLYKVRVGSSQISEDGEYHHVSKFAVHPGMTEENYEGVPNNDIAILWLSKPVTFSDKIAAIPMKDHNEEIDEGQVTQLTGWEFNEDGYKLQKVMLQTVNSTKCAKQLKHRITPQMMCAGTPEGDKGFCYEDFGAPLVHNGKLAGLASWFMDWMRCVSRKFPAQVYSKVSTMRSWIDETIKNNKNN</sequence>
<keyword evidence="6" id="KW-0720">Serine protease</keyword>
<dbReference type="PRINTS" id="PR00722">
    <property type="entry name" value="CHYMOTRYPSIN"/>
</dbReference>
<dbReference type="Gene3D" id="2.40.10.10">
    <property type="entry name" value="Trypsin-like serine proteases"/>
    <property type="match status" value="1"/>
</dbReference>
<evidence type="ECO:0000256" key="5">
    <source>
        <dbReference type="ARBA" id="ARBA00022801"/>
    </source>
</evidence>
<dbReference type="GO" id="GO:0005576">
    <property type="term" value="C:extracellular region"/>
    <property type="evidence" value="ECO:0007669"/>
    <property type="project" value="UniProtKB-SubCell"/>
</dbReference>
<dbReference type="Proteomes" id="UP001549921">
    <property type="component" value="Unassembled WGS sequence"/>
</dbReference>
<feature type="chain" id="PRO_5044829009" description="Peptidase S1 domain-containing protein" evidence="11">
    <location>
        <begin position="19"/>
        <end position="262"/>
    </location>
</feature>
<evidence type="ECO:0000256" key="6">
    <source>
        <dbReference type="ARBA" id="ARBA00022825"/>
    </source>
</evidence>
<dbReference type="PROSITE" id="PS50240">
    <property type="entry name" value="TRYPSIN_DOM"/>
    <property type="match status" value="1"/>
</dbReference>
<evidence type="ECO:0000256" key="11">
    <source>
        <dbReference type="SAM" id="SignalP"/>
    </source>
</evidence>
<dbReference type="PANTHER" id="PTHR24276:SF91">
    <property type="entry name" value="AT26814P-RELATED"/>
    <property type="match status" value="1"/>
</dbReference>
<evidence type="ECO:0000256" key="3">
    <source>
        <dbReference type="ARBA" id="ARBA00022656"/>
    </source>
</evidence>
<dbReference type="InterPro" id="IPR050430">
    <property type="entry name" value="Peptidase_S1"/>
</dbReference>
<dbReference type="InterPro" id="IPR001254">
    <property type="entry name" value="Trypsin_dom"/>
</dbReference>
<keyword evidence="4" id="KW-0645">Protease</keyword>
<dbReference type="FunFam" id="2.40.10.10:FF:000068">
    <property type="entry name" value="transmembrane protease serine 2"/>
    <property type="match status" value="1"/>
</dbReference>
<organism evidence="13 14">
    <name type="scientific">Loxostege sticticalis</name>
    <name type="common">Beet webworm moth</name>
    <dbReference type="NCBI Taxonomy" id="481309"/>
    <lineage>
        <taxon>Eukaryota</taxon>
        <taxon>Metazoa</taxon>
        <taxon>Ecdysozoa</taxon>
        <taxon>Arthropoda</taxon>
        <taxon>Hexapoda</taxon>
        <taxon>Insecta</taxon>
        <taxon>Pterygota</taxon>
        <taxon>Neoptera</taxon>
        <taxon>Endopterygota</taxon>
        <taxon>Lepidoptera</taxon>
        <taxon>Glossata</taxon>
        <taxon>Ditrysia</taxon>
        <taxon>Pyraloidea</taxon>
        <taxon>Crambidae</taxon>
        <taxon>Pyraustinae</taxon>
        <taxon>Loxostege</taxon>
    </lineage>
</organism>
<evidence type="ECO:0000256" key="2">
    <source>
        <dbReference type="ARBA" id="ARBA00007664"/>
    </source>
</evidence>
<dbReference type="GO" id="GO:0006508">
    <property type="term" value="P:proteolysis"/>
    <property type="evidence" value="ECO:0007669"/>
    <property type="project" value="UniProtKB-KW"/>
</dbReference>
<keyword evidence="3" id="KW-0800">Toxin</keyword>
<dbReference type="PANTHER" id="PTHR24276">
    <property type="entry name" value="POLYSERASE-RELATED"/>
    <property type="match status" value="1"/>
</dbReference>
<evidence type="ECO:0000256" key="10">
    <source>
        <dbReference type="ARBA" id="ARBA00084094"/>
    </source>
</evidence>
<comment type="caution">
    <text evidence="13">The sequence shown here is derived from an EMBL/GenBank/DDBJ whole genome shotgun (WGS) entry which is preliminary data.</text>
</comment>
<dbReference type="AlphaFoldDB" id="A0ABD0S9S3"/>
<comment type="similarity">
    <text evidence="2">Belongs to the peptidase S1 family.</text>
</comment>
<comment type="subcellular location">
    <subcellularLocation>
        <location evidence="1">Secreted</location>
        <location evidence="1">Extracellular space</location>
    </subcellularLocation>
</comment>
<name>A0ABD0S9S3_LOXSC</name>
<keyword evidence="11" id="KW-0732">Signal</keyword>
<dbReference type="GO" id="GO:0090729">
    <property type="term" value="F:toxin activity"/>
    <property type="evidence" value="ECO:0007669"/>
    <property type="project" value="UniProtKB-KW"/>
</dbReference>
<dbReference type="GO" id="GO:0008236">
    <property type="term" value="F:serine-type peptidase activity"/>
    <property type="evidence" value="ECO:0007669"/>
    <property type="project" value="UniProtKB-KW"/>
</dbReference>
<dbReference type="InterPro" id="IPR009003">
    <property type="entry name" value="Peptidase_S1_PA"/>
</dbReference>
<keyword evidence="5" id="KW-0378">Hydrolase</keyword>
<evidence type="ECO:0000256" key="9">
    <source>
        <dbReference type="ARBA" id="ARBA00055534"/>
    </source>
</evidence>
<dbReference type="InterPro" id="IPR001314">
    <property type="entry name" value="Peptidase_S1A"/>
</dbReference>
<dbReference type="CDD" id="cd00190">
    <property type="entry name" value="Tryp_SPc"/>
    <property type="match status" value="1"/>
</dbReference>
<evidence type="ECO:0000256" key="7">
    <source>
        <dbReference type="ARBA" id="ARBA00023157"/>
    </source>
</evidence>
<dbReference type="Pfam" id="PF00089">
    <property type="entry name" value="Trypsin"/>
    <property type="match status" value="1"/>
</dbReference>
<feature type="signal peptide" evidence="11">
    <location>
        <begin position="1"/>
        <end position="18"/>
    </location>
</feature>
<evidence type="ECO:0000256" key="1">
    <source>
        <dbReference type="ARBA" id="ARBA00004239"/>
    </source>
</evidence>
<dbReference type="EMBL" id="JBEDNZ010000025">
    <property type="protein sequence ID" value="KAL0810804.1"/>
    <property type="molecule type" value="Genomic_DNA"/>
</dbReference>
<dbReference type="SUPFAM" id="SSF50494">
    <property type="entry name" value="Trypsin-like serine proteases"/>
    <property type="match status" value="1"/>
</dbReference>
<evidence type="ECO:0000256" key="4">
    <source>
        <dbReference type="ARBA" id="ARBA00022670"/>
    </source>
</evidence>
<keyword evidence="7" id="KW-1015">Disulfide bond</keyword>
<dbReference type="SMART" id="SM00020">
    <property type="entry name" value="Tryp_SPc"/>
    <property type="match status" value="1"/>
</dbReference>
<evidence type="ECO:0000313" key="14">
    <source>
        <dbReference type="Proteomes" id="UP001549921"/>
    </source>
</evidence>
<gene>
    <name evidence="13" type="ORF">ABMA28_010120</name>
</gene>
<feature type="domain" description="Peptidase S1" evidence="12">
    <location>
        <begin position="29"/>
        <end position="257"/>
    </location>
</feature>
<proteinExistence type="inferred from homology"/>
<dbReference type="InterPro" id="IPR043504">
    <property type="entry name" value="Peptidase_S1_PA_chymotrypsin"/>
</dbReference>
<keyword evidence="10" id="KW-1205">Fibrinolytic toxin</keyword>
<keyword evidence="8" id="KW-1199">Hemostasis impairing toxin</keyword>